<dbReference type="Pfam" id="PF13837">
    <property type="entry name" value="Myb_DNA-bind_4"/>
    <property type="match status" value="1"/>
</dbReference>
<keyword evidence="5" id="KW-0269">Exonuclease</keyword>
<dbReference type="Gene3D" id="1.10.10.60">
    <property type="entry name" value="Homeodomain-like"/>
    <property type="match status" value="1"/>
</dbReference>
<evidence type="ECO:0000313" key="9">
    <source>
        <dbReference type="EMBL" id="KMZ59397.1"/>
    </source>
</evidence>
<feature type="region of interest" description="Disordered" evidence="7">
    <location>
        <begin position="711"/>
        <end position="748"/>
    </location>
</feature>
<reference evidence="10" key="1">
    <citation type="journal article" date="2016" name="Nature">
        <title>The genome of the seagrass Zostera marina reveals angiosperm adaptation to the sea.</title>
        <authorList>
            <person name="Olsen J.L."/>
            <person name="Rouze P."/>
            <person name="Verhelst B."/>
            <person name="Lin Y.-C."/>
            <person name="Bayer T."/>
            <person name="Collen J."/>
            <person name="Dattolo E."/>
            <person name="De Paoli E."/>
            <person name="Dittami S."/>
            <person name="Maumus F."/>
            <person name="Michel G."/>
            <person name="Kersting A."/>
            <person name="Lauritano C."/>
            <person name="Lohaus R."/>
            <person name="Toepel M."/>
            <person name="Tonon T."/>
            <person name="Vanneste K."/>
            <person name="Amirebrahimi M."/>
            <person name="Brakel J."/>
            <person name="Bostroem C."/>
            <person name="Chovatia M."/>
            <person name="Grimwood J."/>
            <person name="Jenkins J.W."/>
            <person name="Jueterbock A."/>
            <person name="Mraz A."/>
            <person name="Stam W.T."/>
            <person name="Tice H."/>
            <person name="Bornberg-Bauer E."/>
            <person name="Green P.J."/>
            <person name="Pearson G.A."/>
            <person name="Procaccini G."/>
            <person name="Duarte C.M."/>
            <person name="Schmutz J."/>
            <person name="Reusch T.B.H."/>
            <person name="Van de Peer Y."/>
        </authorList>
    </citation>
    <scope>NUCLEOTIDE SEQUENCE [LARGE SCALE GENOMIC DNA]</scope>
    <source>
        <strain evidence="10">cv. Finnish</strain>
    </source>
</reference>
<keyword evidence="10" id="KW-1185">Reference proteome</keyword>
<dbReference type="PANTHER" id="PTHR43694:SF1">
    <property type="entry name" value="RIBONUCLEASE J"/>
    <property type="match status" value="1"/>
</dbReference>
<comment type="caution">
    <text evidence="9">The sequence shown here is derived from an EMBL/GenBank/DDBJ whole genome shotgun (WGS) entry which is preliminary data.</text>
</comment>
<evidence type="ECO:0000256" key="5">
    <source>
        <dbReference type="ARBA" id="ARBA00022839"/>
    </source>
</evidence>
<dbReference type="Gene3D" id="3.40.50.10710">
    <property type="entry name" value="Metallo-hydrolase/oxidoreductase"/>
    <property type="match status" value="1"/>
</dbReference>
<dbReference type="GO" id="GO:0003723">
    <property type="term" value="F:RNA binding"/>
    <property type="evidence" value="ECO:0007669"/>
    <property type="project" value="UniProtKB-KW"/>
</dbReference>
<dbReference type="SMART" id="SM00849">
    <property type="entry name" value="Lactamase_B"/>
    <property type="match status" value="1"/>
</dbReference>
<proteinExistence type="predicted"/>
<sequence length="876" mass="97328">MVTLSVIPHLCPCSRFTRRSTLLKSSISSSIAPPSTPKGDLGSKMPHRRTRRRTDGPRKSMEDSVKRKLEQFYEGSEGPPLRVLPIGGLGEIGMNCMLVGNYDRYILIDAGIMFPDYEDLGVQKIIPDTTFIRRWSHKIEAMVITHGHEDHIGALPWVIPALDSNTPIFASSFTMELMKKRLKEFGIFVPSRLKVFNVRKKFVAGPFEVEPIRVTHSIPDCSGLVLRCGDGTILHTGDWKIDESPLDGKSFDREALEQLSKEGVTLMMSDSTNILSPGRSISETAVAESLLRNISAAEGRVITTQFASNIHRLGSVKAAADLTGRKLVFVGMSLRMYLEAAFRDGKAPFDPSTLVKVEDIDSYAPKDLLIVTTGSQAEPRAALNLASFGSSHALKLGKDDVILYSAKVIPGNETRAMKMLNRIAELGPKIVMGKNEFLHTSGHAYRDELDEVLKIVKPQHFLPIHGELLFLKEHELLGKSTGIQHTTVIKNGEMLGVSHLRNRRVLSNGFASLGKQDFQLMYSDGNKAFGTSAELCIDERLRISSDGIIVVSMQIKRPENIDGSSQTHVKGKLRITTRCLWLDQGKLLDALYKAAYAGLLSCPVNSPLAHMERIVSEVLRKMVRKYSSKRPEVIVIAVENTADVFAEGLRTPLNKKSDVDFGLPTLSQPSDENIFRNKSEKNLKENSIVDATSSLGPIFEEDNVAKVELLPEDSESRVSSSPNLHNLSNLSGLSSADEDINSESSSGTCLKTIDSEKIRMAEQQLASPTSSQAKTLTSAKINKWEPEEIQMLIKIRGQLDNRFKKVKGRMILWEEISTVLLSHGTDRSPMQCRSLWSSLMKKYKKNQTIKKDQRTWPYFEAMHGILSTNNDTLKAT</sequence>
<dbReference type="PROSITE" id="PS50090">
    <property type="entry name" value="MYB_LIKE"/>
    <property type="match status" value="1"/>
</dbReference>
<dbReference type="STRING" id="29655.A0A0K9NTK3"/>
<dbReference type="OMA" id="MWTDEGR"/>
<dbReference type="OrthoDB" id="17458at2759"/>
<evidence type="ECO:0000256" key="1">
    <source>
        <dbReference type="ARBA" id="ARBA00022722"/>
    </source>
</evidence>
<gene>
    <name evidence="9" type="ORF">ZOSMA_69G00950</name>
</gene>
<dbReference type="Pfam" id="PF22505">
    <property type="entry name" value="RNase_J_b_CASP"/>
    <property type="match status" value="1"/>
</dbReference>
<feature type="compositionally biased region" description="Basic and acidic residues" evidence="7">
    <location>
        <begin position="53"/>
        <end position="65"/>
    </location>
</feature>
<organism evidence="9 10">
    <name type="scientific">Zostera marina</name>
    <name type="common">Eelgrass</name>
    <dbReference type="NCBI Taxonomy" id="29655"/>
    <lineage>
        <taxon>Eukaryota</taxon>
        <taxon>Viridiplantae</taxon>
        <taxon>Streptophyta</taxon>
        <taxon>Embryophyta</taxon>
        <taxon>Tracheophyta</taxon>
        <taxon>Spermatophyta</taxon>
        <taxon>Magnoliopsida</taxon>
        <taxon>Liliopsida</taxon>
        <taxon>Zosteraceae</taxon>
        <taxon>Zostera</taxon>
    </lineage>
</organism>
<dbReference type="CDD" id="cd07714">
    <property type="entry name" value="RNaseJ_MBL-fold"/>
    <property type="match status" value="1"/>
</dbReference>
<evidence type="ECO:0000259" key="8">
    <source>
        <dbReference type="PROSITE" id="PS50090"/>
    </source>
</evidence>
<dbReference type="GO" id="GO:0006397">
    <property type="term" value="P:mRNA processing"/>
    <property type="evidence" value="ECO:0000318"/>
    <property type="project" value="GO_Central"/>
</dbReference>
<keyword evidence="4" id="KW-0862">Zinc</keyword>
<dbReference type="GO" id="GO:0009507">
    <property type="term" value="C:chloroplast"/>
    <property type="evidence" value="ECO:0000318"/>
    <property type="project" value="GO_Central"/>
</dbReference>
<dbReference type="Proteomes" id="UP000036987">
    <property type="component" value="Unassembled WGS sequence"/>
</dbReference>
<dbReference type="Pfam" id="PF00753">
    <property type="entry name" value="Lactamase_B"/>
    <property type="match status" value="1"/>
</dbReference>
<dbReference type="InterPro" id="IPR001005">
    <property type="entry name" value="SANT/Myb"/>
</dbReference>
<dbReference type="InterPro" id="IPR042173">
    <property type="entry name" value="RNase_J_2"/>
</dbReference>
<keyword evidence="6" id="KW-0694">RNA-binding</keyword>
<dbReference type="InterPro" id="IPR055132">
    <property type="entry name" value="RNase_J_b_CASP"/>
</dbReference>
<dbReference type="SMART" id="SM00717">
    <property type="entry name" value="SANT"/>
    <property type="match status" value="1"/>
</dbReference>
<evidence type="ECO:0000256" key="3">
    <source>
        <dbReference type="ARBA" id="ARBA00022801"/>
    </source>
</evidence>
<dbReference type="AlphaFoldDB" id="A0A0K9NTK3"/>
<keyword evidence="1" id="KW-0540">Nuclease</keyword>
<dbReference type="GO" id="GO:0006364">
    <property type="term" value="P:rRNA processing"/>
    <property type="evidence" value="ECO:0000318"/>
    <property type="project" value="GO_Central"/>
</dbReference>
<dbReference type="InterPro" id="IPR044822">
    <property type="entry name" value="Myb_DNA-bind_4"/>
</dbReference>
<dbReference type="GO" id="GO:0046872">
    <property type="term" value="F:metal ion binding"/>
    <property type="evidence" value="ECO:0007669"/>
    <property type="project" value="UniProtKB-KW"/>
</dbReference>
<accession>A0A0K9NTK3</accession>
<dbReference type="InterPro" id="IPR036866">
    <property type="entry name" value="RibonucZ/Hydroxyglut_hydro"/>
</dbReference>
<dbReference type="GO" id="GO:0008409">
    <property type="term" value="F:5'-3' exonuclease activity"/>
    <property type="evidence" value="ECO:0000318"/>
    <property type="project" value="GO_Central"/>
</dbReference>
<dbReference type="Pfam" id="PF07521">
    <property type="entry name" value="RMMBL"/>
    <property type="match status" value="1"/>
</dbReference>
<dbReference type="CDD" id="cd12203">
    <property type="entry name" value="GT1"/>
    <property type="match status" value="1"/>
</dbReference>
<dbReference type="GO" id="GO:0004532">
    <property type="term" value="F:RNA exonuclease activity"/>
    <property type="evidence" value="ECO:0000318"/>
    <property type="project" value="GO_Central"/>
</dbReference>
<dbReference type="SUPFAM" id="SSF56281">
    <property type="entry name" value="Metallo-hydrolase/oxidoreductase"/>
    <property type="match status" value="1"/>
</dbReference>
<dbReference type="GO" id="GO:0004521">
    <property type="term" value="F:RNA endonuclease activity"/>
    <property type="evidence" value="ECO:0000318"/>
    <property type="project" value="GO_Central"/>
</dbReference>
<dbReference type="InterPro" id="IPR011108">
    <property type="entry name" value="RMMBL"/>
</dbReference>
<keyword evidence="2" id="KW-0479">Metal-binding</keyword>
<feature type="domain" description="Myb-like" evidence="8">
    <location>
        <begin position="782"/>
        <end position="840"/>
    </location>
</feature>
<dbReference type="Gene3D" id="3.60.15.10">
    <property type="entry name" value="Ribonuclease Z/Hydroxyacylglutathione hydrolase-like"/>
    <property type="match status" value="1"/>
</dbReference>
<evidence type="ECO:0000256" key="2">
    <source>
        <dbReference type="ARBA" id="ARBA00022723"/>
    </source>
</evidence>
<feature type="compositionally biased region" description="Low complexity" evidence="7">
    <location>
        <begin position="719"/>
        <end position="735"/>
    </location>
</feature>
<keyword evidence="3" id="KW-0378">Hydrolase</keyword>
<feature type="region of interest" description="Disordered" evidence="7">
    <location>
        <begin position="27"/>
        <end position="65"/>
    </location>
</feature>
<dbReference type="EMBL" id="LFYR01001802">
    <property type="protein sequence ID" value="KMZ59397.1"/>
    <property type="molecule type" value="Genomic_DNA"/>
</dbReference>
<evidence type="ECO:0000256" key="4">
    <source>
        <dbReference type="ARBA" id="ARBA00022833"/>
    </source>
</evidence>
<name>A0A0K9NTK3_ZOSMR</name>
<dbReference type="InterPro" id="IPR001279">
    <property type="entry name" value="Metallo-B-lactamas"/>
</dbReference>
<protein>
    <submittedName>
        <fullName evidence="9">Metallo-beta-lactamase family protein</fullName>
    </submittedName>
</protein>
<dbReference type="PANTHER" id="PTHR43694">
    <property type="entry name" value="RIBONUCLEASE J"/>
    <property type="match status" value="1"/>
</dbReference>
<evidence type="ECO:0000313" key="10">
    <source>
        <dbReference type="Proteomes" id="UP000036987"/>
    </source>
</evidence>
<evidence type="ECO:0000256" key="6">
    <source>
        <dbReference type="ARBA" id="ARBA00022884"/>
    </source>
</evidence>
<evidence type="ECO:0000256" key="7">
    <source>
        <dbReference type="SAM" id="MobiDB-lite"/>
    </source>
</evidence>